<dbReference type="EMBL" id="BART01018522">
    <property type="protein sequence ID" value="GAG75560.1"/>
    <property type="molecule type" value="Genomic_DNA"/>
</dbReference>
<protein>
    <submittedName>
        <fullName evidence="1">Uncharacterized protein</fullName>
    </submittedName>
</protein>
<proteinExistence type="predicted"/>
<name>X1A0E2_9ZZZZ</name>
<feature type="non-terminal residue" evidence="1">
    <location>
        <position position="296"/>
    </location>
</feature>
<dbReference type="AlphaFoldDB" id="X1A0E2"/>
<feature type="non-terminal residue" evidence="1">
    <location>
        <position position="1"/>
    </location>
</feature>
<reference evidence="1" key="1">
    <citation type="journal article" date="2014" name="Front. Microbiol.">
        <title>High frequency of phylogenetically diverse reductive dehalogenase-homologous genes in deep subseafloor sedimentary metagenomes.</title>
        <authorList>
            <person name="Kawai M."/>
            <person name="Futagami T."/>
            <person name="Toyoda A."/>
            <person name="Takaki Y."/>
            <person name="Nishi S."/>
            <person name="Hori S."/>
            <person name="Arai W."/>
            <person name="Tsubouchi T."/>
            <person name="Morono Y."/>
            <person name="Uchiyama I."/>
            <person name="Ito T."/>
            <person name="Fujiyama A."/>
            <person name="Inagaki F."/>
            <person name="Takami H."/>
        </authorList>
    </citation>
    <scope>NUCLEOTIDE SEQUENCE</scope>
    <source>
        <strain evidence="1">Expedition CK06-06</strain>
    </source>
</reference>
<accession>X1A0E2</accession>
<evidence type="ECO:0000313" key="1">
    <source>
        <dbReference type="EMBL" id="GAG75560.1"/>
    </source>
</evidence>
<organism evidence="1">
    <name type="scientific">marine sediment metagenome</name>
    <dbReference type="NCBI Taxonomy" id="412755"/>
    <lineage>
        <taxon>unclassified sequences</taxon>
        <taxon>metagenomes</taxon>
        <taxon>ecological metagenomes</taxon>
    </lineage>
</organism>
<gene>
    <name evidence="1" type="ORF">S01H4_34941</name>
</gene>
<sequence length="296" mass="34672">DFINSVEIISGSNDKINNLTDLQFDDDNTYDITGEWTGFQWEYEIYFSYEINLTRYQLDYYDIYLFLDIKQPSIPSGVLEFQTYSSYNYTNLINIFNHPIRIEAHLLERTTKFRLIGNTDLEKIIKIDRMALILAHEGFFNYTTQVSFSTLENINLYVTHPPPRIAYLVFDPLWFVAAVKDEDYTYTSSSCMNTVVFGIGAASIILDIRMYMDFDFSGGTMTNINSGEFAIKHFWDITTEHSISSSGLNNLYIRWNNPLNWDPRVLRFVSDPPTDFNLERTDVLGNSSYFNMYWDR</sequence>
<comment type="caution">
    <text evidence="1">The sequence shown here is derived from an EMBL/GenBank/DDBJ whole genome shotgun (WGS) entry which is preliminary data.</text>
</comment>